<dbReference type="EMBL" id="LCRX01000011">
    <property type="protein sequence ID" value="KKW41989.1"/>
    <property type="molecule type" value="Genomic_DNA"/>
</dbReference>
<protein>
    <submittedName>
        <fullName evidence="1">Uncharacterized protein</fullName>
    </submittedName>
</protein>
<dbReference type="Proteomes" id="UP000033870">
    <property type="component" value="Unassembled WGS sequence"/>
</dbReference>
<sequence>MIQLSQNEFSDFWISKLTEQQRKTRVEKAFKITRAVAYEQLKLIDQYIKKENPDTLKHMYLYETIKSIWENVDFAVSLGKGKNRRFAFYPARTVMENTFRLEYFTRQKNDVQEEIATKECLRICKRHYDNEKANNEKLATLEFKKYYDKFSQGKFPDINTIKEKELDPFPTMWSLCKNSKINGGEQWYFHYKGLAEESHGKLLAISMTKQNEAQTYRLSLMYLLVMTNDVLKNADYHLGGTTSELVVSAIQQAEKIVKKPI</sequence>
<reference evidence="1 2" key="1">
    <citation type="journal article" date="2015" name="Nature">
        <title>rRNA introns, odd ribosomes, and small enigmatic genomes across a large radiation of phyla.</title>
        <authorList>
            <person name="Brown C.T."/>
            <person name="Hug L.A."/>
            <person name="Thomas B.C."/>
            <person name="Sharon I."/>
            <person name="Castelle C.J."/>
            <person name="Singh A."/>
            <person name="Wilkins M.J."/>
            <person name="Williams K.H."/>
            <person name="Banfield J.F."/>
        </authorList>
    </citation>
    <scope>NUCLEOTIDE SEQUENCE [LARGE SCALE GENOMIC DNA]</scope>
</reference>
<proteinExistence type="predicted"/>
<accession>A0A0G2B953</accession>
<gene>
    <name evidence="1" type="ORF">UY92_C0011G0011</name>
</gene>
<organism evidence="1 2">
    <name type="scientific">Candidatus Magasanikbacteria bacterium GW2011_GWA2_56_11</name>
    <dbReference type="NCBI Taxonomy" id="1619044"/>
    <lineage>
        <taxon>Bacteria</taxon>
        <taxon>Candidatus Magasanikiibacteriota</taxon>
    </lineage>
</organism>
<dbReference type="AlphaFoldDB" id="A0A0G2B953"/>
<comment type="caution">
    <text evidence="1">The sequence shown here is derived from an EMBL/GenBank/DDBJ whole genome shotgun (WGS) entry which is preliminary data.</text>
</comment>
<dbReference type="STRING" id="1619044.UY92_C0011G0011"/>
<evidence type="ECO:0000313" key="2">
    <source>
        <dbReference type="Proteomes" id="UP000033870"/>
    </source>
</evidence>
<name>A0A0G2B953_9BACT</name>
<evidence type="ECO:0000313" key="1">
    <source>
        <dbReference type="EMBL" id="KKW41989.1"/>
    </source>
</evidence>